<gene>
    <name evidence="10 13" type="primary">cysC</name>
    <name evidence="13" type="ORF">IQ247_12135</name>
</gene>
<keyword evidence="14" id="KW-1185">Reference proteome</keyword>
<dbReference type="GO" id="GO:0005524">
    <property type="term" value="F:ATP binding"/>
    <property type="evidence" value="ECO:0007669"/>
    <property type="project" value="UniProtKB-UniRule"/>
</dbReference>
<dbReference type="NCBIfam" id="NF002059">
    <property type="entry name" value="PRK00889.1"/>
    <property type="match status" value="1"/>
</dbReference>
<dbReference type="PANTHER" id="PTHR42700">
    <property type="entry name" value="SULFATE ADENYLYLTRANSFERASE"/>
    <property type="match status" value="1"/>
</dbReference>
<dbReference type="Pfam" id="PF01583">
    <property type="entry name" value="APS_kinase"/>
    <property type="match status" value="1"/>
</dbReference>
<dbReference type="NCBIfam" id="TIGR00455">
    <property type="entry name" value="apsK"/>
    <property type="match status" value="1"/>
</dbReference>
<organism evidence="13 14">
    <name type="scientific">Plectonema cf. radiosum LEGE 06105</name>
    <dbReference type="NCBI Taxonomy" id="945769"/>
    <lineage>
        <taxon>Bacteria</taxon>
        <taxon>Bacillati</taxon>
        <taxon>Cyanobacteriota</taxon>
        <taxon>Cyanophyceae</taxon>
        <taxon>Oscillatoriophycideae</taxon>
        <taxon>Oscillatoriales</taxon>
        <taxon>Microcoleaceae</taxon>
        <taxon>Plectonema</taxon>
    </lineage>
</organism>
<dbReference type="EC" id="2.7.1.25" evidence="4 10"/>
<evidence type="ECO:0000313" key="13">
    <source>
        <dbReference type="EMBL" id="MBE9213405.1"/>
    </source>
</evidence>
<evidence type="ECO:0000256" key="8">
    <source>
        <dbReference type="ARBA" id="ARBA00022777"/>
    </source>
</evidence>
<comment type="catalytic activity">
    <reaction evidence="1 10 11">
        <text>adenosine 5'-phosphosulfate + ATP = 3'-phosphoadenylyl sulfate + ADP + H(+)</text>
        <dbReference type="Rhea" id="RHEA:24152"/>
        <dbReference type="ChEBI" id="CHEBI:15378"/>
        <dbReference type="ChEBI" id="CHEBI:30616"/>
        <dbReference type="ChEBI" id="CHEBI:58243"/>
        <dbReference type="ChEBI" id="CHEBI:58339"/>
        <dbReference type="ChEBI" id="CHEBI:456216"/>
        <dbReference type="EC" id="2.7.1.25"/>
    </reaction>
</comment>
<dbReference type="GO" id="GO:0004781">
    <property type="term" value="F:sulfate adenylyltransferase (ATP) activity"/>
    <property type="evidence" value="ECO:0007669"/>
    <property type="project" value="TreeGrafter"/>
</dbReference>
<dbReference type="Gene3D" id="3.40.50.300">
    <property type="entry name" value="P-loop containing nucleotide triphosphate hydrolases"/>
    <property type="match status" value="1"/>
</dbReference>
<feature type="domain" description="APS kinase" evidence="12">
    <location>
        <begin position="4"/>
        <end position="151"/>
    </location>
</feature>
<dbReference type="PANTHER" id="PTHR42700:SF1">
    <property type="entry name" value="SULFATE ADENYLYLTRANSFERASE"/>
    <property type="match status" value="1"/>
</dbReference>
<dbReference type="HAMAP" id="MF_00065">
    <property type="entry name" value="Adenylyl_sulf_kinase"/>
    <property type="match status" value="1"/>
</dbReference>
<feature type="binding site" evidence="10">
    <location>
        <begin position="12"/>
        <end position="19"/>
    </location>
    <ligand>
        <name>ATP</name>
        <dbReference type="ChEBI" id="CHEBI:30616"/>
    </ligand>
</feature>
<dbReference type="FunFam" id="3.40.50.300:FF:000802">
    <property type="entry name" value="Sulfate adenylyltransferase"/>
    <property type="match status" value="1"/>
</dbReference>
<evidence type="ECO:0000256" key="1">
    <source>
        <dbReference type="ARBA" id="ARBA00001823"/>
    </source>
</evidence>
<keyword evidence="9 10" id="KW-0067">ATP-binding</keyword>
<evidence type="ECO:0000256" key="7">
    <source>
        <dbReference type="ARBA" id="ARBA00022741"/>
    </source>
</evidence>
<evidence type="ECO:0000256" key="10">
    <source>
        <dbReference type="HAMAP-Rule" id="MF_00065"/>
    </source>
</evidence>
<keyword evidence="6 10" id="KW-0808">Transferase</keyword>
<evidence type="ECO:0000259" key="12">
    <source>
        <dbReference type="Pfam" id="PF01583"/>
    </source>
</evidence>
<accession>A0A8J7F285</accession>
<dbReference type="GO" id="GO:0070814">
    <property type="term" value="P:hydrogen sulfide biosynthetic process"/>
    <property type="evidence" value="ECO:0007669"/>
    <property type="project" value="UniProtKB-UniRule"/>
</dbReference>
<dbReference type="InterPro" id="IPR027417">
    <property type="entry name" value="P-loop_NTPase"/>
</dbReference>
<evidence type="ECO:0000256" key="2">
    <source>
        <dbReference type="ARBA" id="ARBA00002632"/>
    </source>
</evidence>
<dbReference type="GO" id="GO:0019379">
    <property type="term" value="P:sulfate assimilation, phosphoadenylyl sulfate reduction by phosphoadenylyl-sulfate reductase (thioredoxin)"/>
    <property type="evidence" value="ECO:0007669"/>
    <property type="project" value="TreeGrafter"/>
</dbReference>
<protein>
    <recommendedName>
        <fullName evidence="4 10">Adenylyl-sulfate kinase</fullName>
        <ecNumber evidence="4 10">2.7.1.25</ecNumber>
    </recommendedName>
    <alternativeName>
        <fullName evidence="10">APS kinase</fullName>
    </alternativeName>
    <alternativeName>
        <fullName evidence="10">ATP adenosine-5'-phosphosulfate 3'-phosphotransferase</fullName>
    </alternativeName>
    <alternativeName>
        <fullName evidence="10">Adenosine-5'-phosphosulfate kinase</fullName>
    </alternativeName>
</protein>
<keyword evidence="7 10" id="KW-0547">Nucleotide-binding</keyword>
<evidence type="ECO:0000256" key="5">
    <source>
        <dbReference type="ARBA" id="ARBA00022553"/>
    </source>
</evidence>
<dbReference type="InterPro" id="IPR059117">
    <property type="entry name" value="APS_kinase_dom"/>
</dbReference>
<keyword evidence="5 10" id="KW-0597">Phosphoprotein</keyword>
<sequence length="183" mass="20304">MNNKGVTVWLTGLSGAGKTTIARRIEAELKARNYQVEVLDGDLIRTWLSQGLGFSKKDRDINVRRVGFVANLLSRNGVVVIAAMISPYQEIRDEIRAINKDFVEVHVNAPLELCEARDVKGLYAKARSGEIKGFTGIDDPYEVPLHPEVVCESGEETVEESAKKVIGTLEELGYVRVAVEYQI</sequence>
<dbReference type="CDD" id="cd02027">
    <property type="entry name" value="APSK"/>
    <property type="match status" value="1"/>
</dbReference>
<evidence type="ECO:0000256" key="6">
    <source>
        <dbReference type="ARBA" id="ARBA00022679"/>
    </source>
</evidence>
<reference evidence="13" key="1">
    <citation type="submission" date="2020-10" db="EMBL/GenBank/DDBJ databases">
        <authorList>
            <person name="Castelo-Branco R."/>
            <person name="Eusebio N."/>
            <person name="Adriana R."/>
            <person name="Vieira A."/>
            <person name="Brugerolle De Fraissinette N."/>
            <person name="Rezende De Castro R."/>
            <person name="Schneider M.P."/>
            <person name="Vasconcelos V."/>
            <person name="Leao P.N."/>
        </authorList>
    </citation>
    <scope>NUCLEOTIDE SEQUENCE</scope>
    <source>
        <strain evidence="13">LEGE 06105</strain>
    </source>
</reference>
<dbReference type="GO" id="GO:0004020">
    <property type="term" value="F:adenylylsulfate kinase activity"/>
    <property type="evidence" value="ECO:0007669"/>
    <property type="project" value="UniProtKB-UniRule"/>
</dbReference>
<evidence type="ECO:0000313" key="14">
    <source>
        <dbReference type="Proteomes" id="UP000620559"/>
    </source>
</evidence>
<dbReference type="GO" id="GO:0005737">
    <property type="term" value="C:cytoplasm"/>
    <property type="evidence" value="ECO:0007669"/>
    <property type="project" value="TreeGrafter"/>
</dbReference>
<evidence type="ECO:0000256" key="9">
    <source>
        <dbReference type="ARBA" id="ARBA00022840"/>
    </source>
</evidence>
<evidence type="ECO:0000256" key="4">
    <source>
        <dbReference type="ARBA" id="ARBA00012121"/>
    </source>
</evidence>
<keyword evidence="8 10" id="KW-0418">Kinase</keyword>
<evidence type="ECO:0000256" key="3">
    <source>
        <dbReference type="ARBA" id="ARBA00004806"/>
    </source>
</evidence>
<dbReference type="AlphaFoldDB" id="A0A8J7F285"/>
<dbReference type="SUPFAM" id="SSF52540">
    <property type="entry name" value="P-loop containing nucleoside triphosphate hydrolases"/>
    <property type="match status" value="1"/>
</dbReference>
<comment type="similarity">
    <text evidence="10 11">Belongs to the APS kinase family.</text>
</comment>
<dbReference type="GO" id="GO:0010134">
    <property type="term" value="P:sulfate assimilation via adenylyl sulfate reduction"/>
    <property type="evidence" value="ECO:0007669"/>
    <property type="project" value="TreeGrafter"/>
</dbReference>
<evidence type="ECO:0000256" key="11">
    <source>
        <dbReference type="RuleBase" id="RU004347"/>
    </source>
</evidence>
<dbReference type="NCBIfam" id="NF003013">
    <property type="entry name" value="PRK03846.1"/>
    <property type="match status" value="1"/>
</dbReference>
<name>A0A8J7F285_9CYAN</name>
<dbReference type="EMBL" id="JADEWL010000032">
    <property type="protein sequence ID" value="MBE9213405.1"/>
    <property type="molecule type" value="Genomic_DNA"/>
</dbReference>
<comment type="pathway">
    <text evidence="3 10 11">Sulfur metabolism; hydrogen sulfide biosynthesis; sulfite from sulfate: step 2/3.</text>
</comment>
<dbReference type="RefSeq" id="WP_193920295.1">
    <property type="nucleotide sequence ID" value="NZ_JADEWL010000032.1"/>
</dbReference>
<feature type="active site" description="Phosphoserine intermediate" evidence="10">
    <location>
        <position position="86"/>
    </location>
</feature>
<dbReference type="InterPro" id="IPR050512">
    <property type="entry name" value="Sulf_AdTrans/APS_kinase"/>
</dbReference>
<comment type="caution">
    <text evidence="13">The sequence shown here is derived from an EMBL/GenBank/DDBJ whole genome shotgun (WGS) entry which is preliminary data.</text>
</comment>
<comment type="function">
    <text evidence="2 10 11">Catalyzes the synthesis of activated sulfate.</text>
</comment>
<dbReference type="UniPathway" id="UPA00140">
    <property type="reaction ID" value="UER00205"/>
</dbReference>
<dbReference type="Proteomes" id="UP000620559">
    <property type="component" value="Unassembled WGS sequence"/>
</dbReference>
<dbReference type="InterPro" id="IPR002891">
    <property type="entry name" value="APS"/>
</dbReference>
<proteinExistence type="inferred from homology"/>